<organism evidence="1 2">
    <name type="scientific">Nephila pilipes</name>
    <name type="common">Giant wood spider</name>
    <name type="synonym">Nephila maculata</name>
    <dbReference type="NCBI Taxonomy" id="299642"/>
    <lineage>
        <taxon>Eukaryota</taxon>
        <taxon>Metazoa</taxon>
        <taxon>Ecdysozoa</taxon>
        <taxon>Arthropoda</taxon>
        <taxon>Chelicerata</taxon>
        <taxon>Arachnida</taxon>
        <taxon>Araneae</taxon>
        <taxon>Araneomorphae</taxon>
        <taxon>Entelegynae</taxon>
        <taxon>Araneoidea</taxon>
        <taxon>Nephilidae</taxon>
        <taxon>Nephila</taxon>
    </lineage>
</organism>
<comment type="caution">
    <text evidence="1">The sequence shown here is derived from an EMBL/GenBank/DDBJ whole genome shotgun (WGS) entry which is preliminary data.</text>
</comment>
<protein>
    <submittedName>
        <fullName evidence="1">Uncharacterized protein</fullName>
    </submittedName>
</protein>
<proteinExistence type="predicted"/>
<dbReference type="AlphaFoldDB" id="A0A8X6PLR9"/>
<gene>
    <name evidence="1" type="ORF">NPIL_219741</name>
</gene>
<keyword evidence="2" id="KW-1185">Reference proteome</keyword>
<reference evidence="1" key="1">
    <citation type="submission" date="2020-08" db="EMBL/GenBank/DDBJ databases">
        <title>Multicomponent nature underlies the extraordinary mechanical properties of spider dragline silk.</title>
        <authorList>
            <person name="Kono N."/>
            <person name="Nakamura H."/>
            <person name="Mori M."/>
            <person name="Yoshida Y."/>
            <person name="Ohtoshi R."/>
            <person name="Malay A.D."/>
            <person name="Moran D.A.P."/>
            <person name="Tomita M."/>
            <person name="Numata K."/>
            <person name="Arakawa K."/>
        </authorList>
    </citation>
    <scope>NUCLEOTIDE SEQUENCE</scope>
</reference>
<feature type="non-terminal residue" evidence="1">
    <location>
        <position position="1"/>
    </location>
</feature>
<name>A0A8X6PLR9_NEPPI</name>
<dbReference type="EMBL" id="BMAW01021523">
    <property type="protein sequence ID" value="GFT73290.1"/>
    <property type="molecule type" value="Genomic_DNA"/>
</dbReference>
<evidence type="ECO:0000313" key="1">
    <source>
        <dbReference type="EMBL" id="GFT73290.1"/>
    </source>
</evidence>
<dbReference type="Proteomes" id="UP000887013">
    <property type="component" value="Unassembled WGS sequence"/>
</dbReference>
<evidence type="ECO:0000313" key="2">
    <source>
        <dbReference type="Proteomes" id="UP000887013"/>
    </source>
</evidence>
<sequence length="60" mass="6692">VSAQHPSAQVINSFHHIFQGSLSEKAIAEDFFLYDSNIFKPSYGGMLDEKENFGLDSNGR</sequence>
<accession>A0A8X6PLR9</accession>